<dbReference type="EMBL" id="RCHU02000001">
    <property type="protein sequence ID" value="KAL3611981.1"/>
    <property type="molecule type" value="Genomic_DNA"/>
</dbReference>
<reference evidence="1 2" key="1">
    <citation type="journal article" date="2024" name="Plant Biotechnol. J.">
        <title>Genome and CRISPR/Cas9 system of a widespread forest tree (Populus alba) in the world.</title>
        <authorList>
            <person name="Liu Y.J."/>
            <person name="Jiang P.F."/>
            <person name="Han X.M."/>
            <person name="Li X.Y."/>
            <person name="Wang H.M."/>
            <person name="Wang Y.J."/>
            <person name="Wang X.X."/>
            <person name="Zeng Q.Y."/>
        </authorList>
    </citation>
    <scope>NUCLEOTIDE SEQUENCE [LARGE SCALE GENOMIC DNA]</scope>
    <source>
        <strain evidence="2">cv. PAL-ZL1</strain>
    </source>
</reference>
<sequence>MFWRLRKWSLLSAVKMKKWRKSWNKGWVARNVCSALLTYREKEGGNGALKFFVELKEKHLKREIGKDADEDWKRNM</sequence>
<evidence type="ECO:0000313" key="2">
    <source>
        <dbReference type="Proteomes" id="UP000309997"/>
    </source>
</evidence>
<organism evidence="1 2">
    <name type="scientific">Populus alba</name>
    <name type="common">White poplar</name>
    <dbReference type="NCBI Taxonomy" id="43335"/>
    <lineage>
        <taxon>Eukaryota</taxon>
        <taxon>Viridiplantae</taxon>
        <taxon>Streptophyta</taxon>
        <taxon>Embryophyta</taxon>
        <taxon>Tracheophyta</taxon>
        <taxon>Spermatophyta</taxon>
        <taxon>Magnoliopsida</taxon>
        <taxon>eudicotyledons</taxon>
        <taxon>Gunneridae</taxon>
        <taxon>Pentapetalae</taxon>
        <taxon>rosids</taxon>
        <taxon>fabids</taxon>
        <taxon>Malpighiales</taxon>
        <taxon>Salicaceae</taxon>
        <taxon>Saliceae</taxon>
        <taxon>Populus</taxon>
    </lineage>
</organism>
<keyword evidence="2" id="KW-1185">Reference proteome</keyword>
<proteinExistence type="predicted"/>
<accession>A0ACC4D382</accession>
<evidence type="ECO:0000313" key="1">
    <source>
        <dbReference type="EMBL" id="KAL3611981.1"/>
    </source>
</evidence>
<name>A0ACC4D382_POPAL</name>
<protein>
    <submittedName>
        <fullName evidence="1">Uncharacterized protein</fullName>
    </submittedName>
</protein>
<dbReference type="Proteomes" id="UP000309997">
    <property type="component" value="Unassembled WGS sequence"/>
</dbReference>
<gene>
    <name evidence="1" type="ORF">D5086_003001</name>
</gene>
<comment type="caution">
    <text evidence="1">The sequence shown here is derived from an EMBL/GenBank/DDBJ whole genome shotgun (WGS) entry which is preliminary data.</text>
</comment>